<keyword evidence="12" id="KW-1185">Reference proteome</keyword>
<dbReference type="SUPFAM" id="SSF56235">
    <property type="entry name" value="N-terminal nucleophile aminohydrolases (Ntn hydrolases)"/>
    <property type="match status" value="1"/>
</dbReference>
<comment type="subcellular location">
    <subcellularLocation>
        <location evidence="9">Cytoplasm</location>
    </subcellularLocation>
</comment>
<proteinExistence type="inferred from homology"/>
<dbReference type="InterPro" id="IPR029055">
    <property type="entry name" value="Ntn_hydrolases_N"/>
</dbReference>
<dbReference type="KEGG" id="nfn:NFRAN_1815"/>
<comment type="activity regulation">
    <text evidence="9">The formation of the proteasomal ATPase PAN-20S proteasome complex, via the docking of the C-termini of PAN into the intersubunit pockets in the alpha-rings, triggers opening of the gate for substrate entry. Interconversion between the open-gate and close-gate conformations leads to a dynamic regulation of the 20S proteasome proteolysis activity.</text>
</comment>
<dbReference type="PANTHER" id="PTHR32194:SF0">
    <property type="entry name" value="ATP-DEPENDENT PROTEASE SUBUNIT HSLV"/>
    <property type="match status" value="1"/>
</dbReference>
<comment type="function">
    <text evidence="9">Component of the proteasome core, a large protease complex with broad specificity involved in protein degradation.</text>
</comment>
<dbReference type="GO" id="GO:0004298">
    <property type="term" value="F:threonine-type endopeptidase activity"/>
    <property type="evidence" value="ECO:0007669"/>
    <property type="project" value="UniProtKB-UniRule"/>
</dbReference>
<dbReference type="NCBIfam" id="TIGR03634">
    <property type="entry name" value="arc_protsome_B"/>
    <property type="match status" value="1"/>
</dbReference>
<dbReference type="Proteomes" id="UP000294299">
    <property type="component" value="Chromosome NFRAN"/>
</dbReference>
<sequence length="220" mass="24274">MHINDDRYPQQILDQIKKGTTTCALTCSDGIVLAADTRASAGLFIADRHVMKIQKVDDHLGMTIAGGVADAQNLVDTMRYNSNIYRLSKREPIPVSSAARLCSNILFNQRYFPFYVQIIMGGFDFRQQKGQIYNIDLFGSMTTEKFISTGSGSPVAYGYLESEYKEGMSVNEAYKVAIQAIAAAIRRNAGTGDGINVVIIDKDGYRELSKEVKDSVGAKF</sequence>
<dbReference type="InterPro" id="IPR000243">
    <property type="entry name" value="Pept_T1A_subB"/>
</dbReference>
<dbReference type="PRINTS" id="PR00141">
    <property type="entry name" value="PROTEASOME"/>
</dbReference>
<dbReference type="Gene3D" id="3.60.20.10">
    <property type="entry name" value="Glutamine Phosphoribosylpyrophosphate, subunit 1, domain 1"/>
    <property type="match status" value="1"/>
</dbReference>
<feature type="active site" description="Nucleophile" evidence="9 10">
    <location>
        <position position="20"/>
    </location>
</feature>
<dbReference type="FunFam" id="3.60.20.10:FF:000049">
    <property type="entry name" value="Proteasome subunit beta"/>
    <property type="match status" value="1"/>
</dbReference>
<dbReference type="InterPro" id="IPR023333">
    <property type="entry name" value="Proteasome_suB-type"/>
</dbReference>
<evidence type="ECO:0000256" key="5">
    <source>
        <dbReference type="ARBA" id="ARBA00022801"/>
    </source>
</evidence>
<dbReference type="GO" id="GO:0019774">
    <property type="term" value="C:proteasome core complex, beta-subunit complex"/>
    <property type="evidence" value="ECO:0007669"/>
    <property type="project" value="UniProtKB-UniRule"/>
</dbReference>
<dbReference type="EC" id="3.4.25.1" evidence="9"/>
<dbReference type="Pfam" id="PF00227">
    <property type="entry name" value="Proteasome"/>
    <property type="match status" value="1"/>
</dbReference>
<dbReference type="PANTHER" id="PTHR32194">
    <property type="entry name" value="METALLOPROTEASE TLDD"/>
    <property type="match status" value="1"/>
</dbReference>
<comment type="subunit">
    <text evidence="9">The 20S proteasome core is composed of 14 alpha and 14 beta subunits that assemble into four stacked heptameric rings, resulting in a barrel-shaped structure. The two inner rings, each composed of seven catalytic beta subunits, are sandwiched by two outer rings, each composed of seven alpha subunits. The catalytic chamber with the active sites is on the inside of the barrel. Has a gated structure, the ends of the cylinder being occluded by the N-termini of the alpha-subunits. Is capped at one or both ends by the proteasome regulatory ATPase, PAN.</text>
</comment>
<keyword evidence="3 9" id="KW-0645">Protease</keyword>
<protein>
    <recommendedName>
        <fullName evidence="9">Proteasome subunit beta</fullName>
        <ecNumber evidence="9">3.4.25.1</ecNumber>
    </recommendedName>
    <alternativeName>
        <fullName evidence="9">20S proteasome beta subunit</fullName>
    </alternativeName>
    <alternativeName>
        <fullName evidence="9">Proteasome core protein PsmB</fullName>
    </alternativeName>
</protein>
<feature type="chain" id="PRO_5023514858" description="Proteasome subunit beta" evidence="9">
    <location>
        <begin position="20"/>
        <end position="220"/>
    </location>
</feature>
<evidence type="ECO:0000256" key="8">
    <source>
        <dbReference type="ARBA" id="ARBA00023145"/>
    </source>
</evidence>
<dbReference type="InterPro" id="IPR016050">
    <property type="entry name" value="Proteasome_bsu_CS"/>
</dbReference>
<evidence type="ECO:0000256" key="6">
    <source>
        <dbReference type="ARBA" id="ARBA00022813"/>
    </source>
</evidence>
<dbReference type="GeneID" id="39421124"/>
<keyword evidence="2 9" id="KW-0963">Cytoplasm</keyword>
<name>A0A484IDJ2_9ARCH</name>
<keyword evidence="7 9" id="KW-0647">Proteasome</keyword>
<evidence type="ECO:0000256" key="7">
    <source>
        <dbReference type="ARBA" id="ARBA00022942"/>
    </source>
</evidence>
<evidence type="ECO:0000256" key="3">
    <source>
        <dbReference type="ARBA" id="ARBA00022670"/>
    </source>
</evidence>
<dbReference type="RefSeq" id="WP_134484337.1">
    <property type="nucleotide sequence ID" value="NZ_LR216287.1"/>
</dbReference>
<keyword evidence="5 9" id="KW-0378">Hydrolase</keyword>
<evidence type="ECO:0000256" key="10">
    <source>
        <dbReference type="PIRSR" id="PIRSR600243-1"/>
    </source>
</evidence>
<dbReference type="GO" id="GO:0010498">
    <property type="term" value="P:proteasomal protein catabolic process"/>
    <property type="evidence" value="ECO:0007669"/>
    <property type="project" value="UniProtKB-UniRule"/>
</dbReference>
<evidence type="ECO:0000313" key="12">
    <source>
        <dbReference type="Proteomes" id="UP000294299"/>
    </source>
</evidence>
<dbReference type="AlphaFoldDB" id="A0A484IDJ2"/>
<dbReference type="GO" id="GO:0005737">
    <property type="term" value="C:cytoplasm"/>
    <property type="evidence" value="ECO:0007669"/>
    <property type="project" value="UniProtKB-SubCell"/>
</dbReference>
<keyword evidence="8 9" id="KW-0865">Zymogen</keyword>
<comment type="catalytic activity">
    <reaction evidence="1 9">
        <text>Cleavage of peptide bonds with very broad specificity.</text>
        <dbReference type="EC" id="3.4.25.1"/>
    </reaction>
</comment>
<evidence type="ECO:0000256" key="9">
    <source>
        <dbReference type="HAMAP-Rule" id="MF_02113"/>
    </source>
</evidence>
<dbReference type="OrthoDB" id="6330at2157"/>
<dbReference type="InterPro" id="IPR001353">
    <property type="entry name" value="Proteasome_sua/b"/>
</dbReference>
<evidence type="ECO:0000256" key="4">
    <source>
        <dbReference type="ARBA" id="ARBA00022698"/>
    </source>
</evidence>
<reference evidence="11 12" key="1">
    <citation type="submission" date="2019-02" db="EMBL/GenBank/DDBJ databases">
        <authorList>
            <person name="Lehtovirta-Morley E L."/>
        </authorList>
    </citation>
    <scope>NUCLEOTIDE SEQUENCE [LARGE SCALE GENOMIC DNA]</scope>
    <source>
        <strain evidence="11">NFRAN1</strain>
    </source>
</reference>
<evidence type="ECO:0000256" key="1">
    <source>
        <dbReference type="ARBA" id="ARBA00001198"/>
    </source>
</evidence>
<evidence type="ECO:0000313" key="11">
    <source>
        <dbReference type="EMBL" id="VFJ14137.1"/>
    </source>
</evidence>
<dbReference type="EMBL" id="LR216287">
    <property type="protein sequence ID" value="VFJ14137.1"/>
    <property type="molecule type" value="Genomic_DNA"/>
</dbReference>
<dbReference type="HAMAP" id="MF_02113_A">
    <property type="entry name" value="Proteasome_B_A"/>
    <property type="match status" value="1"/>
</dbReference>
<organism evidence="11 12">
    <name type="scientific">Candidatus Nitrosocosmicus franklandianus</name>
    <dbReference type="NCBI Taxonomy" id="1798806"/>
    <lineage>
        <taxon>Archaea</taxon>
        <taxon>Nitrososphaerota</taxon>
        <taxon>Nitrososphaeria</taxon>
        <taxon>Nitrososphaerales</taxon>
        <taxon>Nitrososphaeraceae</taxon>
        <taxon>Candidatus Nitrosocosmicus</taxon>
    </lineage>
</organism>
<accession>A0A484IDJ2</accession>
<comment type="similarity">
    <text evidence="9">Belongs to the peptidase T1B family.</text>
</comment>
<dbReference type="InterPro" id="IPR019983">
    <property type="entry name" value="Pept_T1A_Psome_bsu_arc"/>
</dbReference>
<keyword evidence="4 9" id="KW-0888">Threonine protease</keyword>
<dbReference type="PROSITE" id="PS00854">
    <property type="entry name" value="PROTEASOME_BETA_1"/>
    <property type="match status" value="1"/>
</dbReference>
<evidence type="ECO:0000256" key="2">
    <source>
        <dbReference type="ARBA" id="ARBA00022490"/>
    </source>
</evidence>
<keyword evidence="6 9" id="KW-0068">Autocatalytic cleavage</keyword>
<feature type="propeptide" id="PRO_5019874883" description="Removed in mature form; by autocatalysis" evidence="9">
    <location>
        <begin position="1"/>
        <end position="19"/>
    </location>
</feature>
<gene>
    <name evidence="9 11" type="primary">psmB</name>
    <name evidence="11" type="ORF">NFRAN_1815</name>
</gene>
<dbReference type="PROSITE" id="PS51476">
    <property type="entry name" value="PROTEASOME_BETA_2"/>
    <property type="match status" value="1"/>
</dbReference>